<dbReference type="GO" id="GO:0003677">
    <property type="term" value="F:DNA binding"/>
    <property type="evidence" value="ECO:0007669"/>
    <property type="project" value="UniProtKB-KW"/>
</dbReference>
<dbReference type="PANTHER" id="PTHR31391">
    <property type="entry name" value="B3 DOMAIN-CONTAINING PROTEIN OS11G0197600-RELATED"/>
    <property type="match status" value="1"/>
</dbReference>
<comment type="caution">
    <text evidence="9">The sequence shown here is derived from an EMBL/GenBank/DDBJ whole genome shotgun (WGS) entry which is preliminary data.</text>
</comment>
<keyword evidence="2" id="KW-0805">Transcription regulation</keyword>
<name>A0A1U8E6Z2_CAPAN</name>
<dbReference type="KEGG" id="cann:107840279"/>
<dbReference type="InterPro" id="IPR044837">
    <property type="entry name" value="REM16-like"/>
</dbReference>
<feature type="coiled-coil region" evidence="6">
    <location>
        <begin position="353"/>
        <end position="394"/>
    </location>
</feature>
<evidence type="ECO:0000313" key="10">
    <source>
        <dbReference type="Proteomes" id="UP000222542"/>
    </source>
</evidence>
<keyword evidence="4" id="KW-0804">Transcription</keyword>
<evidence type="ECO:0000259" key="8">
    <source>
        <dbReference type="PROSITE" id="PS50863"/>
    </source>
</evidence>
<dbReference type="OMA" id="HQRRTYY"/>
<dbReference type="EMBL" id="AYRZ02000044">
    <property type="protein sequence ID" value="PHT63120.1"/>
    <property type="molecule type" value="Genomic_DNA"/>
</dbReference>
<dbReference type="InterPro" id="IPR015300">
    <property type="entry name" value="DNA-bd_pseudobarrel_sf"/>
</dbReference>
<accession>A0A1U8E6Z2</accession>
<dbReference type="InterPro" id="IPR003340">
    <property type="entry name" value="B3_DNA-bd"/>
</dbReference>
<feature type="domain" description="TF-B3" evidence="8">
    <location>
        <begin position="82"/>
        <end position="173"/>
    </location>
</feature>
<dbReference type="PROSITE" id="PS50863">
    <property type="entry name" value="B3"/>
    <property type="match status" value="1"/>
</dbReference>
<keyword evidence="5" id="KW-0539">Nucleus</keyword>
<dbReference type="AlphaFoldDB" id="A0A1U8E6Z2"/>
<dbReference type="PANTHER" id="PTHR31391:SF101">
    <property type="entry name" value="B3 DOMAIN-CONTAINING PROTEIN OS01G0234100"/>
    <property type="match status" value="1"/>
</dbReference>
<dbReference type="CDD" id="cd10017">
    <property type="entry name" value="B3_DNA"/>
    <property type="match status" value="1"/>
</dbReference>
<reference evidence="9 10" key="2">
    <citation type="journal article" date="2017" name="Genome Biol.">
        <title>New reference genome sequences of hot pepper reveal the massive evolution of plant disease-resistance genes by retroduplication.</title>
        <authorList>
            <person name="Kim S."/>
            <person name="Park J."/>
            <person name="Yeom S.I."/>
            <person name="Kim Y.M."/>
            <person name="Seo E."/>
            <person name="Kim K.T."/>
            <person name="Kim M.S."/>
            <person name="Lee J.M."/>
            <person name="Cheong K."/>
            <person name="Shin H.S."/>
            <person name="Kim S.B."/>
            <person name="Han K."/>
            <person name="Lee J."/>
            <person name="Park M."/>
            <person name="Lee H.A."/>
            <person name="Lee H.Y."/>
            <person name="Lee Y."/>
            <person name="Oh S."/>
            <person name="Lee J.H."/>
            <person name="Choi E."/>
            <person name="Choi E."/>
            <person name="Lee S.E."/>
            <person name="Jeon J."/>
            <person name="Kim H."/>
            <person name="Choi G."/>
            <person name="Song H."/>
            <person name="Lee J."/>
            <person name="Lee S.C."/>
            <person name="Kwon J.K."/>
            <person name="Lee H.Y."/>
            <person name="Koo N."/>
            <person name="Hong Y."/>
            <person name="Kim R.W."/>
            <person name="Kang W.H."/>
            <person name="Huh J.H."/>
            <person name="Kang B.C."/>
            <person name="Yang T.J."/>
            <person name="Lee Y.H."/>
            <person name="Bennetzen J.L."/>
            <person name="Choi D."/>
        </authorList>
    </citation>
    <scope>NUCLEOTIDE SEQUENCE [LARGE SCALE GENOMIC DNA]</scope>
    <source>
        <strain evidence="10">cv. CM334</strain>
    </source>
</reference>
<keyword evidence="3" id="KW-0238">DNA-binding</keyword>
<evidence type="ECO:0000256" key="1">
    <source>
        <dbReference type="ARBA" id="ARBA00004123"/>
    </source>
</evidence>
<evidence type="ECO:0000256" key="4">
    <source>
        <dbReference type="ARBA" id="ARBA00023163"/>
    </source>
</evidence>
<evidence type="ECO:0000256" key="2">
    <source>
        <dbReference type="ARBA" id="ARBA00023015"/>
    </source>
</evidence>
<dbReference type="STRING" id="4072.A0A1U8E6Z2"/>
<evidence type="ECO:0000256" key="7">
    <source>
        <dbReference type="SAM" id="MobiDB-lite"/>
    </source>
</evidence>
<dbReference type="SUPFAM" id="SSF101936">
    <property type="entry name" value="DNA-binding pseudobarrel domain"/>
    <property type="match status" value="1"/>
</dbReference>
<gene>
    <name evidence="9" type="ORF">T459_33035</name>
</gene>
<comment type="subcellular location">
    <subcellularLocation>
        <location evidence="1">Nucleus</location>
    </subcellularLocation>
</comment>
<evidence type="ECO:0000256" key="6">
    <source>
        <dbReference type="SAM" id="Coils"/>
    </source>
</evidence>
<dbReference type="SMR" id="A0A1U8E6Z2"/>
<dbReference type="Gramene" id="PHT63120">
    <property type="protein sequence ID" value="PHT63120"/>
    <property type="gene ID" value="T459_33035"/>
</dbReference>
<evidence type="ECO:0000256" key="5">
    <source>
        <dbReference type="ARBA" id="ARBA00023242"/>
    </source>
</evidence>
<proteinExistence type="predicted"/>
<dbReference type="OrthoDB" id="1909330at2759"/>
<dbReference type="GO" id="GO:0005634">
    <property type="term" value="C:nucleus"/>
    <property type="evidence" value="ECO:0007669"/>
    <property type="project" value="UniProtKB-SubCell"/>
</dbReference>
<dbReference type="Proteomes" id="UP000222542">
    <property type="component" value="Unassembled WGS sequence"/>
</dbReference>
<sequence>MAISAMYSKKNSPLSASKKKALEIKKRALGPRTNKVQNRDKKKGQISNGRKGQKYGSVEANSLAMLRAKEFQANLPSEFPSFIKYMLNSHVARGFWLSFPKKFCDSHLPKHDDTVVLVDEKNEEFGTNFLVDKNGLSGGWKGFSIAHNLLEKDVLVFQLIEPCKFKVYIVRENYLREIDAAAAISPPEFHAGRQEEAMLLPSSEHGLATDQCGNNSDNGCEVLERIRLSKSRVEFKDIKDFSGFHIVVDGLIIDSQVPAHFRAKYYVLCRTQNSYLHDHLLGDPNVKLVAGMITETVSIADGIKASSISTPSYYFEIWDRSLKAFEYLGLRVGFLRERLSKLINLSCELENILAPKKLELAEAKEEMLKLEEKVLKAKHVIKNLDSEVKALTKKDSKFELDFKAVATTPW</sequence>
<dbReference type="Pfam" id="PF02362">
    <property type="entry name" value="B3"/>
    <property type="match status" value="1"/>
</dbReference>
<evidence type="ECO:0000256" key="3">
    <source>
        <dbReference type="ARBA" id="ARBA00023125"/>
    </source>
</evidence>
<feature type="region of interest" description="Disordered" evidence="7">
    <location>
        <begin position="1"/>
        <end position="53"/>
    </location>
</feature>
<evidence type="ECO:0000313" key="9">
    <source>
        <dbReference type="EMBL" id="PHT63120.1"/>
    </source>
</evidence>
<protein>
    <submittedName>
        <fullName evidence="9">B3 domain-containing protein</fullName>
    </submittedName>
</protein>
<keyword evidence="10" id="KW-1185">Reference proteome</keyword>
<organism evidence="9 10">
    <name type="scientific">Capsicum annuum</name>
    <name type="common">Capsicum pepper</name>
    <dbReference type="NCBI Taxonomy" id="4072"/>
    <lineage>
        <taxon>Eukaryota</taxon>
        <taxon>Viridiplantae</taxon>
        <taxon>Streptophyta</taxon>
        <taxon>Embryophyta</taxon>
        <taxon>Tracheophyta</taxon>
        <taxon>Spermatophyta</taxon>
        <taxon>Magnoliopsida</taxon>
        <taxon>eudicotyledons</taxon>
        <taxon>Gunneridae</taxon>
        <taxon>Pentapetalae</taxon>
        <taxon>asterids</taxon>
        <taxon>lamiids</taxon>
        <taxon>Solanales</taxon>
        <taxon>Solanaceae</taxon>
        <taxon>Solanoideae</taxon>
        <taxon>Capsiceae</taxon>
        <taxon>Capsicum</taxon>
    </lineage>
</organism>
<dbReference type="SMART" id="SM01019">
    <property type="entry name" value="B3"/>
    <property type="match status" value="1"/>
</dbReference>
<keyword evidence="6" id="KW-0175">Coiled coil</keyword>
<dbReference type="Gene3D" id="2.40.330.10">
    <property type="entry name" value="DNA-binding pseudobarrel domain"/>
    <property type="match status" value="1"/>
</dbReference>
<reference evidence="9 10" key="1">
    <citation type="journal article" date="2014" name="Nat. Genet.">
        <title>Genome sequence of the hot pepper provides insights into the evolution of pungency in Capsicum species.</title>
        <authorList>
            <person name="Kim S."/>
            <person name="Park M."/>
            <person name="Yeom S.I."/>
            <person name="Kim Y.M."/>
            <person name="Lee J.M."/>
            <person name="Lee H.A."/>
            <person name="Seo E."/>
            <person name="Choi J."/>
            <person name="Cheong K."/>
            <person name="Kim K.T."/>
            <person name="Jung K."/>
            <person name="Lee G.W."/>
            <person name="Oh S.K."/>
            <person name="Bae C."/>
            <person name="Kim S.B."/>
            <person name="Lee H.Y."/>
            <person name="Kim S.Y."/>
            <person name="Kim M.S."/>
            <person name="Kang B.C."/>
            <person name="Jo Y.D."/>
            <person name="Yang H.B."/>
            <person name="Jeong H.J."/>
            <person name="Kang W.H."/>
            <person name="Kwon J.K."/>
            <person name="Shin C."/>
            <person name="Lim J.Y."/>
            <person name="Park J.H."/>
            <person name="Huh J.H."/>
            <person name="Kim J.S."/>
            <person name="Kim B.D."/>
            <person name="Cohen O."/>
            <person name="Paran I."/>
            <person name="Suh M.C."/>
            <person name="Lee S.B."/>
            <person name="Kim Y.K."/>
            <person name="Shin Y."/>
            <person name="Noh S.J."/>
            <person name="Park J."/>
            <person name="Seo Y.S."/>
            <person name="Kwon S.Y."/>
            <person name="Kim H.A."/>
            <person name="Park J.M."/>
            <person name="Kim H.J."/>
            <person name="Choi S.B."/>
            <person name="Bosland P.W."/>
            <person name="Reeves G."/>
            <person name="Jo S.H."/>
            <person name="Lee B.W."/>
            <person name="Cho H.T."/>
            <person name="Choi H.S."/>
            <person name="Lee M.S."/>
            <person name="Yu Y."/>
            <person name="Do Choi Y."/>
            <person name="Park B.S."/>
            <person name="van Deynze A."/>
            <person name="Ashrafi H."/>
            <person name="Hill T."/>
            <person name="Kim W.T."/>
            <person name="Pai H.S."/>
            <person name="Ahn H.K."/>
            <person name="Yeam I."/>
            <person name="Giovannoni J.J."/>
            <person name="Rose J.K."/>
            <person name="Sorensen I."/>
            <person name="Lee S.J."/>
            <person name="Kim R.W."/>
            <person name="Choi I.Y."/>
            <person name="Choi B.S."/>
            <person name="Lim J.S."/>
            <person name="Lee Y.H."/>
            <person name="Choi D."/>
        </authorList>
    </citation>
    <scope>NUCLEOTIDE SEQUENCE [LARGE SCALE GENOMIC DNA]</scope>
    <source>
        <strain evidence="10">cv. CM334</strain>
    </source>
</reference>